<feature type="transmembrane region" description="Helical" evidence="2">
    <location>
        <begin position="381"/>
        <end position="403"/>
    </location>
</feature>
<dbReference type="SUPFAM" id="SSF53335">
    <property type="entry name" value="S-adenosyl-L-methionine-dependent methyltransferases"/>
    <property type="match status" value="1"/>
</dbReference>
<keyword evidence="1" id="KW-0620">Polyamine biosynthesis</keyword>
<keyword evidence="4" id="KW-1185">Reference proteome</keyword>
<proteinExistence type="predicted"/>
<dbReference type="NCBIfam" id="NF037959">
    <property type="entry name" value="MFS_SpdSyn"/>
    <property type="match status" value="1"/>
</dbReference>
<accession>A0ABU1BCT2</accession>
<feature type="transmembrane region" description="Helical" evidence="2">
    <location>
        <begin position="69"/>
        <end position="86"/>
    </location>
</feature>
<evidence type="ECO:0000256" key="2">
    <source>
        <dbReference type="SAM" id="Phobius"/>
    </source>
</evidence>
<feature type="transmembrane region" description="Helical" evidence="2">
    <location>
        <begin position="38"/>
        <end position="57"/>
    </location>
</feature>
<dbReference type="RefSeq" id="WP_309038683.1">
    <property type="nucleotide sequence ID" value="NZ_JAVIFY010000004.1"/>
</dbReference>
<keyword evidence="2" id="KW-0472">Membrane</keyword>
<name>A0ABU1BCT2_PSEHA</name>
<feature type="transmembrane region" description="Helical" evidence="2">
    <location>
        <begin position="137"/>
        <end position="157"/>
    </location>
</feature>
<evidence type="ECO:0000256" key="1">
    <source>
        <dbReference type="ARBA" id="ARBA00023115"/>
    </source>
</evidence>
<protein>
    <submittedName>
        <fullName evidence="3">Fused MFS/spermidine synthase</fullName>
    </submittedName>
</protein>
<gene>
    <name evidence="3" type="ORF">RC083_07000</name>
</gene>
<dbReference type="PANTHER" id="PTHR43317">
    <property type="entry name" value="THERMOSPERMINE SYNTHASE ACAULIS5"/>
    <property type="match status" value="1"/>
</dbReference>
<feature type="transmembrane region" description="Helical" evidence="2">
    <location>
        <begin position="169"/>
        <end position="190"/>
    </location>
</feature>
<comment type="caution">
    <text evidence="3">The sequence shown here is derived from an EMBL/GenBank/DDBJ whole genome shotgun (WGS) entry which is preliminary data.</text>
</comment>
<evidence type="ECO:0000313" key="3">
    <source>
        <dbReference type="EMBL" id="MDQ9091334.1"/>
    </source>
</evidence>
<feature type="transmembrane region" description="Helical" evidence="2">
    <location>
        <begin position="92"/>
        <end position="116"/>
    </location>
</feature>
<evidence type="ECO:0000313" key="4">
    <source>
        <dbReference type="Proteomes" id="UP001226574"/>
    </source>
</evidence>
<sequence>MQRILSTFIIFVSAFLLFQVQPILSKQLLPEFGGGASVWSSSLFFYQGMLLLGYLYAHLLSRYQLKNQLLTHTVLVLLSSIITFSHLDVTTFLLLCPTTLVFAKLFVQVGLAFILLSATSVLLQRWYIESTHSTVPYHWYSLSNLGSLLALMSYPFIFEVTLSINEQKHYWIVGLITYCTLLLCLLYVLFRNGTLIQQTATAQKNRLFVKPNVLWIAFSATSSIMLIATTQMISTNIPPMPLVWTLPLAIYLLTFSYTFASVKNYNRTHWAYLLILSVFAGLIMFFLGSQFNALAQLLIYGFILFIVCMICHGELRKLAPDGSQLTVFYLYIALGGVIGSLFSALLAPVLFTQITEYIVALAAILTLFIYLQFAETENLSVLYKATLLSTLLVWGASYSYLFINFNQYNLASERNFYGYVTVKDITTPDLAERRLIDGTTIHGSQPLDQHTELKNSYYHQHTGIAKSLSALKKQENLNIGIVGLGAGVLAKFGDKHDRIRFYELNPAVYTMATSYFSYLQDSPAQIEVAIGDGRITLTEEVKNKAPLMNALIIDAFSSDVIPTHLLTEEAFSLYWQRLTRNGLLILHISNNHIDLMPVLQIHSKRFNKSLLKFKYTDTQLGSEWVVLTSNQAFLNSIAITDLSPVTPYLKTRITQWTDQKHSLLPLLKL</sequence>
<feature type="transmembrane region" description="Helical" evidence="2">
    <location>
        <begin position="211"/>
        <end position="230"/>
    </location>
</feature>
<dbReference type="Proteomes" id="UP001226574">
    <property type="component" value="Unassembled WGS sequence"/>
</dbReference>
<dbReference type="Gene3D" id="3.40.50.150">
    <property type="entry name" value="Vaccinia Virus protein VP39"/>
    <property type="match status" value="1"/>
</dbReference>
<organism evidence="3 4">
    <name type="scientific">Pseudoalteromonas haloplanktis</name>
    <name type="common">Alteromonas haloplanktis</name>
    <dbReference type="NCBI Taxonomy" id="228"/>
    <lineage>
        <taxon>Bacteria</taxon>
        <taxon>Pseudomonadati</taxon>
        <taxon>Pseudomonadota</taxon>
        <taxon>Gammaproteobacteria</taxon>
        <taxon>Alteromonadales</taxon>
        <taxon>Pseudoalteromonadaceae</taxon>
        <taxon>Pseudoalteromonas</taxon>
    </lineage>
</organism>
<feature type="transmembrane region" description="Helical" evidence="2">
    <location>
        <begin position="357"/>
        <end position="374"/>
    </location>
</feature>
<feature type="transmembrane region" description="Helical" evidence="2">
    <location>
        <begin position="297"/>
        <end position="315"/>
    </location>
</feature>
<keyword evidence="2" id="KW-0812">Transmembrane</keyword>
<reference evidence="3 4" key="1">
    <citation type="submission" date="2023-08" db="EMBL/GenBank/DDBJ databases">
        <title>Pseudoalteromonas haloplanktis LL1 genome.</title>
        <authorList>
            <person name="Wu S."/>
        </authorList>
    </citation>
    <scope>NUCLEOTIDE SEQUENCE [LARGE SCALE GENOMIC DNA]</scope>
    <source>
        <strain evidence="3 4">LL1</strain>
    </source>
</reference>
<keyword evidence="2" id="KW-1133">Transmembrane helix</keyword>
<dbReference type="PANTHER" id="PTHR43317:SF1">
    <property type="entry name" value="THERMOSPERMINE SYNTHASE ACAULIS5"/>
    <property type="match status" value="1"/>
</dbReference>
<feature type="transmembrane region" description="Helical" evidence="2">
    <location>
        <begin position="327"/>
        <end position="351"/>
    </location>
</feature>
<dbReference type="InterPro" id="IPR029063">
    <property type="entry name" value="SAM-dependent_MTases_sf"/>
</dbReference>
<dbReference type="EMBL" id="JAVIFY010000004">
    <property type="protein sequence ID" value="MDQ9091334.1"/>
    <property type="molecule type" value="Genomic_DNA"/>
</dbReference>
<feature type="transmembrane region" description="Helical" evidence="2">
    <location>
        <begin position="242"/>
        <end position="260"/>
    </location>
</feature>
<feature type="transmembrane region" description="Helical" evidence="2">
    <location>
        <begin position="272"/>
        <end position="291"/>
    </location>
</feature>